<keyword evidence="6 10" id="KW-0143">Chaperone</keyword>
<dbReference type="EMBL" id="MEUX01000003">
    <property type="protein sequence ID" value="OGC47999.1"/>
    <property type="molecule type" value="Genomic_DNA"/>
</dbReference>
<feature type="coiled-coil region" evidence="13">
    <location>
        <begin position="25"/>
        <end position="80"/>
    </location>
</feature>
<dbReference type="GO" id="GO:0042803">
    <property type="term" value="F:protein homodimerization activity"/>
    <property type="evidence" value="ECO:0007669"/>
    <property type="project" value="InterPro"/>
</dbReference>
<dbReference type="Pfam" id="PF01025">
    <property type="entry name" value="GrpE"/>
    <property type="match status" value="1"/>
</dbReference>
<comment type="subcellular location">
    <subcellularLocation>
        <location evidence="1 10">Cytoplasm</location>
    </subcellularLocation>
</comment>
<dbReference type="SUPFAM" id="SSF51064">
    <property type="entry name" value="Head domain of nucleotide exchange factor GrpE"/>
    <property type="match status" value="1"/>
</dbReference>
<dbReference type="GO" id="GO:0051087">
    <property type="term" value="F:protein-folding chaperone binding"/>
    <property type="evidence" value="ECO:0007669"/>
    <property type="project" value="InterPro"/>
</dbReference>
<evidence type="ECO:0000256" key="12">
    <source>
        <dbReference type="RuleBase" id="RU004478"/>
    </source>
</evidence>
<evidence type="ECO:0000256" key="10">
    <source>
        <dbReference type="HAMAP-Rule" id="MF_01151"/>
    </source>
</evidence>
<dbReference type="InterPro" id="IPR013805">
    <property type="entry name" value="GrpE_CC"/>
</dbReference>
<evidence type="ECO:0000256" key="5">
    <source>
        <dbReference type="ARBA" id="ARBA00023016"/>
    </source>
</evidence>
<dbReference type="HAMAP" id="MF_01151">
    <property type="entry name" value="GrpE"/>
    <property type="match status" value="1"/>
</dbReference>
<evidence type="ECO:0000313" key="15">
    <source>
        <dbReference type="EMBL" id="OGC47999.1"/>
    </source>
</evidence>
<dbReference type="PANTHER" id="PTHR21237">
    <property type="entry name" value="GRPE PROTEIN"/>
    <property type="match status" value="1"/>
</dbReference>
<evidence type="ECO:0000256" key="13">
    <source>
        <dbReference type="SAM" id="Coils"/>
    </source>
</evidence>
<dbReference type="GO" id="GO:0000774">
    <property type="term" value="F:adenyl-nucleotide exchange factor activity"/>
    <property type="evidence" value="ECO:0007669"/>
    <property type="project" value="InterPro"/>
</dbReference>
<feature type="region of interest" description="Disordered" evidence="14">
    <location>
        <begin position="1"/>
        <end position="25"/>
    </location>
</feature>
<evidence type="ECO:0000256" key="1">
    <source>
        <dbReference type="ARBA" id="ARBA00004496"/>
    </source>
</evidence>
<evidence type="ECO:0000256" key="11">
    <source>
        <dbReference type="RuleBase" id="RU000639"/>
    </source>
</evidence>
<evidence type="ECO:0000256" key="4">
    <source>
        <dbReference type="ARBA" id="ARBA00022490"/>
    </source>
</evidence>
<organism evidence="15 16">
    <name type="scientific">candidate division WWE3 bacterium RIFCSPHIGHO2_01_FULL_35_17</name>
    <dbReference type="NCBI Taxonomy" id="1802614"/>
    <lineage>
        <taxon>Bacteria</taxon>
        <taxon>Katanobacteria</taxon>
    </lineage>
</organism>
<evidence type="ECO:0000256" key="3">
    <source>
        <dbReference type="ARBA" id="ARBA00011738"/>
    </source>
</evidence>
<protein>
    <recommendedName>
        <fullName evidence="8 10">Protein GrpE</fullName>
    </recommendedName>
    <alternativeName>
        <fullName evidence="9 10">HSP-70 cofactor</fullName>
    </alternativeName>
</protein>
<dbReference type="GO" id="GO:0005737">
    <property type="term" value="C:cytoplasm"/>
    <property type="evidence" value="ECO:0007669"/>
    <property type="project" value="UniProtKB-SubCell"/>
</dbReference>
<keyword evidence="4 10" id="KW-0963">Cytoplasm</keyword>
<evidence type="ECO:0000256" key="2">
    <source>
        <dbReference type="ARBA" id="ARBA00009054"/>
    </source>
</evidence>
<dbReference type="PRINTS" id="PR00773">
    <property type="entry name" value="GRPEPROTEIN"/>
</dbReference>
<dbReference type="PANTHER" id="PTHR21237:SF23">
    <property type="entry name" value="GRPE PROTEIN HOMOLOG, MITOCHONDRIAL"/>
    <property type="match status" value="1"/>
</dbReference>
<evidence type="ECO:0000256" key="6">
    <source>
        <dbReference type="ARBA" id="ARBA00023186"/>
    </source>
</evidence>
<dbReference type="Gene3D" id="2.30.22.10">
    <property type="entry name" value="Head domain of nucleotide exchange factor GrpE"/>
    <property type="match status" value="1"/>
</dbReference>
<reference evidence="15 16" key="1">
    <citation type="journal article" date="2016" name="Nat. Commun.">
        <title>Thousands of microbial genomes shed light on interconnected biogeochemical processes in an aquifer system.</title>
        <authorList>
            <person name="Anantharaman K."/>
            <person name="Brown C.T."/>
            <person name="Hug L.A."/>
            <person name="Sharon I."/>
            <person name="Castelle C.J."/>
            <person name="Probst A.J."/>
            <person name="Thomas B.C."/>
            <person name="Singh A."/>
            <person name="Wilkins M.J."/>
            <person name="Karaoz U."/>
            <person name="Brodie E.L."/>
            <person name="Williams K.H."/>
            <person name="Hubbard S.S."/>
            <person name="Banfield J.F."/>
        </authorList>
    </citation>
    <scope>NUCLEOTIDE SEQUENCE [LARGE SCALE GENOMIC DNA]</scope>
</reference>
<dbReference type="AlphaFoldDB" id="A0A1F4UST4"/>
<comment type="similarity">
    <text evidence="2 10 12">Belongs to the GrpE family.</text>
</comment>
<comment type="subunit">
    <text evidence="3 10">Homodimer.</text>
</comment>
<evidence type="ECO:0000256" key="8">
    <source>
        <dbReference type="ARBA" id="ARBA00072274"/>
    </source>
</evidence>
<comment type="caution">
    <text evidence="15">The sequence shown here is derived from an EMBL/GenBank/DDBJ whole genome shotgun (WGS) entry which is preliminary data.</text>
</comment>
<comment type="function">
    <text evidence="7 10 11">Participates actively in the response to hyperosmotic and heat shock by preventing the aggregation of stress-denatured proteins, in association with DnaK and GrpE. It is the nucleotide exchange factor for DnaK and may function as a thermosensor. Unfolded proteins bind initially to DnaJ; upon interaction with the DnaJ-bound protein, DnaK hydrolyzes its bound ATP, resulting in the formation of a stable complex. GrpE releases ADP from DnaK; ATP binding to DnaK triggers the release of the substrate protein, thus completing the reaction cycle. Several rounds of ATP-dependent interactions between DnaJ, DnaK and GrpE are required for fully efficient folding.</text>
</comment>
<dbReference type="FunFam" id="2.30.22.10:FF:000001">
    <property type="entry name" value="Protein GrpE"/>
    <property type="match status" value="1"/>
</dbReference>
<evidence type="ECO:0000256" key="7">
    <source>
        <dbReference type="ARBA" id="ARBA00053401"/>
    </source>
</evidence>
<dbReference type="PROSITE" id="PS01071">
    <property type="entry name" value="GRPE"/>
    <property type="match status" value="1"/>
</dbReference>
<dbReference type="CDD" id="cd00446">
    <property type="entry name" value="GrpE"/>
    <property type="match status" value="1"/>
</dbReference>
<name>A0A1F4UST4_UNCKA</name>
<evidence type="ECO:0000256" key="9">
    <source>
        <dbReference type="ARBA" id="ARBA00076414"/>
    </source>
</evidence>
<evidence type="ECO:0000313" key="16">
    <source>
        <dbReference type="Proteomes" id="UP000176444"/>
    </source>
</evidence>
<sequence length="173" mass="20239">MTQKEEITYSNEDSQDDFSPPACGAADKKSKIKKLKKKLKECQKEKEKYLTGWQRAQADLINYRRRQEEIMEEFRKYSQESLIREILPVLDSLRIGQEQIPELKPIKKQLKIILEKHNLKGIKAKGEKFNPEFHEAVEMVESNKESGEITEEIQKGYMLGEKVLRASKVKVNK</sequence>
<keyword evidence="13" id="KW-0175">Coiled coil</keyword>
<gene>
    <name evidence="10" type="primary">grpE</name>
    <name evidence="15" type="ORF">A2713_00590</name>
</gene>
<evidence type="ECO:0000256" key="14">
    <source>
        <dbReference type="SAM" id="MobiDB-lite"/>
    </source>
</evidence>
<keyword evidence="5 10" id="KW-0346">Stress response</keyword>
<dbReference type="SUPFAM" id="SSF58014">
    <property type="entry name" value="Coiled-coil domain of nucleotide exchange factor GrpE"/>
    <property type="match status" value="1"/>
</dbReference>
<dbReference type="GO" id="GO:0006457">
    <property type="term" value="P:protein folding"/>
    <property type="evidence" value="ECO:0007669"/>
    <property type="project" value="InterPro"/>
</dbReference>
<dbReference type="InterPro" id="IPR009012">
    <property type="entry name" value="GrpE_head"/>
</dbReference>
<dbReference type="InterPro" id="IPR000740">
    <property type="entry name" value="GrpE"/>
</dbReference>
<proteinExistence type="inferred from homology"/>
<dbReference type="Proteomes" id="UP000176444">
    <property type="component" value="Unassembled WGS sequence"/>
</dbReference>
<accession>A0A1F4UST4</accession>
<dbReference type="GO" id="GO:0051082">
    <property type="term" value="F:unfolded protein binding"/>
    <property type="evidence" value="ECO:0007669"/>
    <property type="project" value="TreeGrafter"/>
</dbReference>